<dbReference type="PANTHER" id="PTHR12732">
    <property type="entry name" value="UNCHARACTERIZED PROTEASOME COMPONENT REGION PCI-CONTAINING"/>
    <property type="match status" value="1"/>
</dbReference>
<dbReference type="Pfam" id="PF01399">
    <property type="entry name" value="PCI"/>
    <property type="match status" value="1"/>
</dbReference>
<dbReference type="PROSITE" id="PS50250">
    <property type="entry name" value="PCI"/>
    <property type="match status" value="1"/>
</dbReference>
<dbReference type="InterPro" id="IPR045114">
    <property type="entry name" value="Csn12-like"/>
</dbReference>
<accession>A0A0N1H9I8</accession>
<dbReference type="EMBL" id="LFJN01000003">
    <property type="protein sequence ID" value="KPI44322.1"/>
    <property type="molecule type" value="Genomic_DNA"/>
</dbReference>
<organism evidence="4 5">
    <name type="scientific">Cyphellophora attinorum</name>
    <dbReference type="NCBI Taxonomy" id="1664694"/>
    <lineage>
        <taxon>Eukaryota</taxon>
        <taxon>Fungi</taxon>
        <taxon>Dikarya</taxon>
        <taxon>Ascomycota</taxon>
        <taxon>Pezizomycotina</taxon>
        <taxon>Eurotiomycetes</taxon>
        <taxon>Chaetothyriomycetidae</taxon>
        <taxon>Chaetothyriales</taxon>
        <taxon>Cyphellophoraceae</taxon>
        <taxon>Cyphellophora</taxon>
    </lineage>
</organism>
<dbReference type="SMART" id="SM00753">
    <property type="entry name" value="PAM"/>
    <property type="match status" value="1"/>
</dbReference>
<sequence length="454" mass="51778">MAEIFYDFRDAQKAGNGILLARCLAPINTSQQPRRLASFSQLTNWQSVQSDIRQYLLGASSNVKLPKDQGSAWVDIFVDLWTCIRELASIEAGVGGDWSKAFNAYKDLCNHLVRGYTNNGFPAWTIPCLQTTGQYLRRIAIRADRESRNVDGNDIADGLSDDIIKTQKNEYLEQAAWVINRMFSICLSDRSDLSESRKWGIYSTTNLLFKTYFKLNSISLNKNVIRALDVAAPDLPPINLFPRPQQCTFRYYRGVIDFLQEKYADAEEHLTQALSLCYKHSTHNREQILTYLIPAHVINTNQLPTKAFLSKQPTISILFQPLFKAIKQGNLHAFDVALSEAEGELVRRRIYLTMERTRELCMRNLFRNVFLCAGFEDNKDAKGQPIRRTRLKMEEFEAAVKVAYRGSEDTLIERDEVECFLANMIYKNFIKGYIARDRGIVVLSKAGAFPGTGV</sequence>
<comment type="caution">
    <text evidence="4">The sequence shown here is derived from an EMBL/GenBank/DDBJ whole genome shotgun (WGS) entry which is preliminary data.</text>
</comment>
<evidence type="ECO:0000259" key="3">
    <source>
        <dbReference type="PROSITE" id="PS50250"/>
    </source>
</evidence>
<evidence type="ECO:0000313" key="4">
    <source>
        <dbReference type="EMBL" id="KPI44322.1"/>
    </source>
</evidence>
<dbReference type="FunFam" id="1.10.10.10:FF:000366">
    <property type="entry name" value="COP9 signalosome complex subunit"/>
    <property type="match status" value="1"/>
</dbReference>
<dbReference type="OrthoDB" id="10252687at2759"/>
<reference evidence="4 5" key="1">
    <citation type="submission" date="2015-06" db="EMBL/GenBank/DDBJ databases">
        <title>Draft genome of the ant-associated black yeast Phialophora attae CBS 131958.</title>
        <authorList>
            <person name="Moreno L.F."/>
            <person name="Stielow B.J."/>
            <person name="de Hoog S."/>
            <person name="Vicente V.A."/>
            <person name="Weiss V.A."/>
            <person name="de Vries M."/>
            <person name="Cruz L.M."/>
            <person name="Souza E.M."/>
        </authorList>
    </citation>
    <scope>NUCLEOTIDE SEQUENCE [LARGE SCALE GENOMIC DNA]</scope>
    <source>
        <strain evidence="4 5">CBS 131958</strain>
    </source>
</reference>
<name>A0A0N1H9I8_9EURO</name>
<protein>
    <recommendedName>
        <fullName evidence="2">Protein CSN12 homolog</fullName>
    </recommendedName>
</protein>
<evidence type="ECO:0000256" key="1">
    <source>
        <dbReference type="ARBA" id="ARBA00025771"/>
    </source>
</evidence>
<comment type="similarity">
    <text evidence="1">Belongs to the CSN12 family.</text>
</comment>
<dbReference type="PANTHER" id="PTHR12732:SF0">
    <property type="entry name" value="PCI DOMAIN-CONTAINING PROTEIN 2"/>
    <property type="match status" value="1"/>
</dbReference>
<dbReference type="InterPro" id="IPR036388">
    <property type="entry name" value="WH-like_DNA-bd_sf"/>
</dbReference>
<dbReference type="InterPro" id="IPR000717">
    <property type="entry name" value="PCI_dom"/>
</dbReference>
<dbReference type="GeneID" id="28740951"/>
<dbReference type="Proteomes" id="UP000038010">
    <property type="component" value="Unassembled WGS sequence"/>
</dbReference>
<proteinExistence type="inferred from homology"/>
<dbReference type="STRING" id="1664694.A0A0N1H9I8"/>
<dbReference type="Gene3D" id="1.10.10.10">
    <property type="entry name" value="Winged helix-like DNA-binding domain superfamily/Winged helix DNA-binding domain"/>
    <property type="match status" value="1"/>
</dbReference>
<gene>
    <name evidence="4" type="ORF">AB675_8611</name>
</gene>
<dbReference type="VEuPathDB" id="FungiDB:AB675_8611"/>
<dbReference type="AlphaFoldDB" id="A0A0N1H9I8"/>
<dbReference type="GO" id="GO:0003690">
    <property type="term" value="F:double-stranded DNA binding"/>
    <property type="evidence" value="ECO:0007669"/>
    <property type="project" value="InterPro"/>
</dbReference>
<feature type="domain" description="PCI" evidence="3">
    <location>
        <begin position="247"/>
        <end position="448"/>
    </location>
</feature>
<evidence type="ECO:0000256" key="2">
    <source>
        <dbReference type="ARBA" id="ARBA00073854"/>
    </source>
</evidence>
<dbReference type="GO" id="GO:0003723">
    <property type="term" value="F:RNA binding"/>
    <property type="evidence" value="ECO:0007669"/>
    <property type="project" value="InterPro"/>
</dbReference>
<keyword evidence="5" id="KW-1185">Reference proteome</keyword>
<dbReference type="RefSeq" id="XP_018004285.1">
    <property type="nucleotide sequence ID" value="XM_018149071.1"/>
</dbReference>
<evidence type="ECO:0000313" key="5">
    <source>
        <dbReference type="Proteomes" id="UP000038010"/>
    </source>
</evidence>